<evidence type="ECO:0000313" key="3">
    <source>
        <dbReference type="EMBL" id="KAL2914526.1"/>
    </source>
</evidence>
<feature type="transmembrane region" description="Helical" evidence="2">
    <location>
        <begin position="105"/>
        <end position="123"/>
    </location>
</feature>
<feature type="transmembrane region" description="Helical" evidence="2">
    <location>
        <begin position="6"/>
        <end position="25"/>
    </location>
</feature>
<keyword evidence="4" id="KW-1185">Reference proteome</keyword>
<organism evidence="3 4">
    <name type="scientific">Polyrhizophydium stewartii</name>
    <dbReference type="NCBI Taxonomy" id="2732419"/>
    <lineage>
        <taxon>Eukaryota</taxon>
        <taxon>Fungi</taxon>
        <taxon>Fungi incertae sedis</taxon>
        <taxon>Chytridiomycota</taxon>
        <taxon>Chytridiomycota incertae sedis</taxon>
        <taxon>Chytridiomycetes</taxon>
        <taxon>Rhizophydiales</taxon>
        <taxon>Rhizophydiales incertae sedis</taxon>
        <taxon>Polyrhizophydium</taxon>
    </lineage>
</organism>
<evidence type="ECO:0000256" key="1">
    <source>
        <dbReference type="SAM" id="MobiDB-lite"/>
    </source>
</evidence>
<accession>A0ABR4N4Q7</accession>
<feature type="transmembrane region" description="Helical" evidence="2">
    <location>
        <begin position="75"/>
        <end position="99"/>
    </location>
</feature>
<evidence type="ECO:0000313" key="4">
    <source>
        <dbReference type="Proteomes" id="UP001527925"/>
    </source>
</evidence>
<reference evidence="3 4" key="1">
    <citation type="submission" date="2023-09" db="EMBL/GenBank/DDBJ databases">
        <title>Pangenome analysis of Batrachochytrium dendrobatidis and related Chytrids.</title>
        <authorList>
            <person name="Yacoub M.N."/>
            <person name="Stajich J.E."/>
            <person name="James T.Y."/>
        </authorList>
    </citation>
    <scope>NUCLEOTIDE SEQUENCE [LARGE SCALE GENOMIC DNA]</scope>
    <source>
        <strain evidence="3 4">JEL0888</strain>
    </source>
</reference>
<dbReference type="EMBL" id="JADGIZ020000032">
    <property type="protein sequence ID" value="KAL2914526.1"/>
    <property type="molecule type" value="Genomic_DNA"/>
</dbReference>
<dbReference type="Proteomes" id="UP001527925">
    <property type="component" value="Unassembled WGS sequence"/>
</dbReference>
<comment type="caution">
    <text evidence="3">The sequence shown here is derived from an EMBL/GenBank/DDBJ whole genome shotgun (WGS) entry which is preliminary data.</text>
</comment>
<feature type="compositionally biased region" description="Polar residues" evidence="1">
    <location>
        <begin position="163"/>
        <end position="180"/>
    </location>
</feature>
<feature type="region of interest" description="Disordered" evidence="1">
    <location>
        <begin position="144"/>
        <end position="195"/>
    </location>
</feature>
<feature type="region of interest" description="Disordered" evidence="1">
    <location>
        <begin position="238"/>
        <end position="273"/>
    </location>
</feature>
<sequence length="425" mass="43789">MRAAVAAVTGGLALVALLLMVLFAARIGKILRRIRSAVDGTELDRVATRGHVVLLLQGTLDGVWVPAGVPLRNSLWICCVLGAIAAAAVATGVLNAALFGTGGTALAALASALFASAAALAVMKQVFVAALKERIALLESGAGAATSSKGDPAAAKDAPKNPESGSQSRPLLRDASSTPNLFDDAAVSEPSANQSQSHTVMWIAAQSSTQPLRHPLRGHRPSVLMQVVGTEIKLSGRVWPEHSDSSHSPNSPGHHTGNAPGLSPPDSRDTGLDALRKTLPKHFVPACRYLIATSGQPVSGKSRCRSFREWLRASIRRQTVALRVCLALAVSVVGLIVALHFRLPAALYADDLWSWGGDGAGPSSTDSSSTGSACTIAQLACPAATSLASTFCRAACVCRNSCQTGCCFTNAQQALAAGSACSFAC</sequence>
<keyword evidence="2" id="KW-1133">Transmembrane helix</keyword>
<feature type="transmembrane region" description="Helical" evidence="2">
    <location>
        <begin position="320"/>
        <end position="341"/>
    </location>
</feature>
<name>A0ABR4N4Q7_9FUNG</name>
<evidence type="ECO:0000256" key="2">
    <source>
        <dbReference type="SAM" id="Phobius"/>
    </source>
</evidence>
<protein>
    <submittedName>
        <fullName evidence="3">Uncharacterized protein</fullName>
    </submittedName>
</protein>
<keyword evidence="2" id="KW-0472">Membrane</keyword>
<keyword evidence="2" id="KW-0812">Transmembrane</keyword>
<gene>
    <name evidence="3" type="ORF">HK105_205875</name>
</gene>
<proteinExistence type="predicted"/>